<evidence type="ECO:0000313" key="1">
    <source>
        <dbReference type="EMBL" id="GIY33015.1"/>
    </source>
</evidence>
<evidence type="ECO:0000313" key="2">
    <source>
        <dbReference type="Proteomes" id="UP001054945"/>
    </source>
</evidence>
<dbReference type="Proteomes" id="UP001054945">
    <property type="component" value="Unassembled WGS sequence"/>
</dbReference>
<accession>A0AAV4SFT2</accession>
<gene>
    <name evidence="1" type="ORF">CEXT_339031</name>
</gene>
<sequence length="90" mass="10435">MGDSRVFTTISSMKQFQPKHTSPYPILRRLTLTNPDWQLLLITHLLRTQQFLWRGHRDPNFSDFGNLILSQSLADESCSCFKKAIRLGRG</sequence>
<comment type="caution">
    <text evidence="1">The sequence shown here is derived from an EMBL/GenBank/DDBJ whole genome shotgun (WGS) entry which is preliminary data.</text>
</comment>
<dbReference type="EMBL" id="BPLR01009580">
    <property type="protein sequence ID" value="GIY33015.1"/>
    <property type="molecule type" value="Genomic_DNA"/>
</dbReference>
<keyword evidence="2" id="KW-1185">Reference proteome</keyword>
<reference evidence="1 2" key="1">
    <citation type="submission" date="2021-06" db="EMBL/GenBank/DDBJ databases">
        <title>Caerostris extrusa draft genome.</title>
        <authorList>
            <person name="Kono N."/>
            <person name="Arakawa K."/>
        </authorList>
    </citation>
    <scope>NUCLEOTIDE SEQUENCE [LARGE SCALE GENOMIC DNA]</scope>
</reference>
<name>A0AAV4SFT2_CAEEX</name>
<organism evidence="1 2">
    <name type="scientific">Caerostris extrusa</name>
    <name type="common">Bark spider</name>
    <name type="synonym">Caerostris bankana</name>
    <dbReference type="NCBI Taxonomy" id="172846"/>
    <lineage>
        <taxon>Eukaryota</taxon>
        <taxon>Metazoa</taxon>
        <taxon>Ecdysozoa</taxon>
        <taxon>Arthropoda</taxon>
        <taxon>Chelicerata</taxon>
        <taxon>Arachnida</taxon>
        <taxon>Araneae</taxon>
        <taxon>Araneomorphae</taxon>
        <taxon>Entelegynae</taxon>
        <taxon>Araneoidea</taxon>
        <taxon>Araneidae</taxon>
        <taxon>Caerostris</taxon>
    </lineage>
</organism>
<protein>
    <submittedName>
        <fullName evidence="1">Uncharacterized protein</fullName>
    </submittedName>
</protein>
<dbReference type="AlphaFoldDB" id="A0AAV4SFT2"/>
<proteinExistence type="predicted"/>